<evidence type="ECO:0000256" key="1">
    <source>
        <dbReference type="ARBA" id="ARBA00012513"/>
    </source>
</evidence>
<dbReference type="PROSITE" id="PS00108">
    <property type="entry name" value="PROTEIN_KINASE_ST"/>
    <property type="match status" value="1"/>
</dbReference>
<evidence type="ECO:0000256" key="10">
    <source>
        <dbReference type="SAM" id="MobiDB-lite"/>
    </source>
</evidence>
<dbReference type="GO" id="GO:0005524">
    <property type="term" value="F:ATP binding"/>
    <property type="evidence" value="ECO:0007669"/>
    <property type="project" value="UniProtKB-UniRule"/>
</dbReference>
<dbReference type="InterPro" id="IPR008271">
    <property type="entry name" value="Ser/Thr_kinase_AS"/>
</dbReference>
<dbReference type="Gene3D" id="1.10.510.10">
    <property type="entry name" value="Transferase(Phosphotransferase) domain 1"/>
    <property type="match status" value="1"/>
</dbReference>
<proteinExistence type="predicted"/>
<dbReference type="Gene3D" id="3.30.310.80">
    <property type="entry name" value="Kinase associated domain 1, KA1"/>
    <property type="match status" value="1"/>
</dbReference>
<keyword evidence="4 9" id="KW-0547">Nucleotide-binding</keyword>
<evidence type="ECO:0000256" key="2">
    <source>
        <dbReference type="ARBA" id="ARBA00022527"/>
    </source>
</evidence>
<dbReference type="FunFam" id="1.10.510.10:FF:000956">
    <property type="entry name" value="CAMK family protein kinase"/>
    <property type="match status" value="1"/>
</dbReference>
<feature type="compositionally biased region" description="Low complexity" evidence="10">
    <location>
        <begin position="293"/>
        <end position="331"/>
    </location>
</feature>
<keyword evidence="5" id="KW-0418">Kinase</keyword>
<sequence>MPKHKRVGKYELFEKLGEGNFSKVKRAIDTETQIQYAIKIVDISSVAKEGMEKQVRNEISVLKQIKHPNVVQLKEVLKSANNIYIVMELITGGELFDKIVAARKFNEDIARRYFQQLIDGIAYCHSCRIAHRDLKPENLLLDSHDNLKITDFGLSGMMKQGVMLETICGTPHYVAPEVLTGNYDGFKADIWSCGIILFVMLSGCHPFDGETVNDLFKRIENLEFKYPSHFSKEVRALLDKIIVVDPNKRATIADIRYDPWFKVNYHGTLDSMLSSVPNSAADLLPPVVIGGDSSSSSNTQQHSGVPSSSTTTTPPGTQESSTGTSSSGTETLNANTTLIVPPPNQIVVNKEDIENAVQDVEITQDDEERYRIQDPNQQRGRARGNKIDPSRRRIMNGNNAERMSVRMQNMEQLNAFELIAVMMRGKLNPLVSKHFTRRANRFSTCGHPDDLYDRMIQFLHEKKFIVRPKETEYEFKATMKNKLNEMNFAVQFFIVSFEMIIVEVIRLKGNILKFQEIFREMQSLFDYEAQKKMIPHHMVASNSSSSTNSNNNHTISVTSSSNNNNNGDHNNK</sequence>
<keyword evidence="3" id="KW-0808">Transferase</keyword>
<evidence type="ECO:0000313" key="13">
    <source>
        <dbReference type="Proteomes" id="UP000816034"/>
    </source>
</evidence>
<dbReference type="SUPFAM" id="SSF56112">
    <property type="entry name" value="Protein kinase-like (PK-like)"/>
    <property type="match status" value="1"/>
</dbReference>
<keyword evidence="13" id="KW-1185">Reference proteome</keyword>
<evidence type="ECO:0000313" key="12">
    <source>
        <dbReference type="EMBL" id="KAG2383021.1"/>
    </source>
</evidence>
<keyword evidence="2" id="KW-0723">Serine/threonine-protein kinase</keyword>
<dbReference type="PANTHER" id="PTHR43895:SF32">
    <property type="entry name" value="SERINE_THREONINE-PROTEIN KINASE CHK1"/>
    <property type="match status" value="1"/>
</dbReference>
<dbReference type="Pfam" id="PF00069">
    <property type="entry name" value="Pkinase"/>
    <property type="match status" value="1"/>
</dbReference>
<dbReference type="EMBL" id="PYSW02000022">
    <property type="protein sequence ID" value="KAG2383021.1"/>
    <property type="molecule type" value="Genomic_DNA"/>
</dbReference>
<comment type="catalytic activity">
    <reaction evidence="8">
        <text>L-seryl-[protein] + ATP = O-phospho-L-seryl-[protein] + ADP + H(+)</text>
        <dbReference type="Rhea" id="RHEA:17989"/>
        <dbReference type="Rhea" id="RHEA-COMP:9863"/>
        <dbReference type="Rhea" id="RHEA-COMP:11604"/>
        <dbReference type="ChEBI" id="CHEBI:15378"/>
        <dbReference type="ChEBI" id="CHEBI:29999"/>
        <dbReference type="ChEBI" id="CHEBI:30616"/>
        <dbReference type="ChEBI" id="CHEBI:83421"/>
        <dbReference type="ChEBI" id="CHEBI:456216"/>
        <dbReference type="EC" id="2.7.11.1"/>
    </reaction>
</comment>
<dbReference type="FunFam" id="3.30.200.20:FF:000042">
    <property type="entry name" value="Aurora kinase A"/>
    <property type="match status" value="1"/>
</dbReference>
<dbReference type="InterPro" id="IPR017441">
    <property type="entry name" value="Protein_kinase_ATP_BS"/>
</dbReference>
<dbReference type="PROSITE" id="PS50011">
    <property type="entry name" value="PROTEIN_KINASE_DOM"/>
    <property type="match status" value="1"/>
</dbReference>
<gene>
    <name evidence="12" type="ORF">C9374_004988</name>
</gene>
<feature type="region of interest" description="Disordered" evidence="10">
    <location>
        <begin position="540"/>
        <end position="572"/>
    </location>
</feature>
<comment type="caution">
    <text evidence="12">The sequence shown here is derived from an EMBL/GenBank/DDBJ whole genome shotgun (WGS) entry which is preliminary data.</text>
</comment>
<feature type="region of interest" description="Disordered" evidence="10">
    <location>
        <begin position="287"/>
        <end position="343"/>
    </location>
</feature>
<protein>
    <recommendedName>
        <fullName evidence="1">non-specific serine/threonine protein kinase</fullName>
        <ecNumber evidence="1">2.7.11.1</ecNumber>
    </recommendedName>
</protein>
<dbReference type="InterPro" id="IPR011009">
    <property type="entry name" value="Kinase-like_dom_sf"/>
</dbReference>
<dbReference type="SMART" id="SM00220">
    <property type="entry name" value="S_TKc"/>
    <property type="match status" value="1"/>
</dbReference>
<evidence type="ECO:0000256" key="7">
    <source>
        <dbReference type="ARBA" id="ARBA00047899"/>
    </source>
</evidence>
<evidence type="ECO:0000256" key="8">
    <source>
        <dbReference type="ARBA" id="ARBA00048679"/>
    </source>
</evidence>
<dbReference type="AlphaFoldDB" id="A0AA88GPR0"/>
<comment type="catalytic activity">
    <reaction evidence="7">
        <text>L-threonyl-[protein] + ATP = O-phospho-L-threonyl-[protein] + ADP + H(+)</text>
        <dbReference type="Rhea" id="RHEA:46608"/>
        <dbReference type="Rhea" id="RHEA-COMP:11060"/>
        <dbReference type="Rhea" id="RHEA-COMP:11605"/>
        <dbReference type="ChEBI" id="CHEBI:15378"/>
        <dbReference type="ChEBI" id="CHEBI:30013"/>
        <dbReference type="ChEBI" id="CHEBI:30616"/>
        <dbReference type="ChEBI" id="CHEBI:61977"/>
        <dbReference type="ChEBI" id="CHEBI:456216"/>
        <dbReference type="EC" id="2.7.11.1"/>
    </reaction>
</comment>
<accession>A0AA88GPR0</accession>
<dbReference type="GO" id="GO:0007165">
    <property type="term" value="P:signal transduction"/>
    <property type="evidence" value="ECO:0007669"/>
    <property type="project" value="TreeGrafter"/>
</dbReference>
<feature type="binding site" evidence="9">
    <location>
        <position position="48"/>
    </location>
    <ligand>
        <name>ATP</name>
        <dbReference type="ChEBI" id="CHEBI:30616"/>
    </ligand>
</feature>
<dbReference type="RefSeq" id="XP_044548700.1">
    <property type="nucleotide sequence ID" value="XM_044694687.1"/>
</dbReference>
<feature type="region of interest" description="Disordered" evidence="10">
    <location>
        <begin position="374"/>
        <end position="393"/>
    </location>
</feature>
<reference evidence="12 13" key="1">
    <citation type="journal article" date="2018" name="BMC Genomics">
        <title>The genome of Naegleria lovaniensis, the basis for a comparative approach to unravel pathogenicity factors of the human pathogenic amoeba N. fowleri.</title>
        <authorList>
            <person name="Liechti N."/>
            <person name="Schurch N."/>
            <person name="Bruggmann R."/>
            <person name="Wittwer M."/>
        </authorList>
    </citation>
    <scope>NUCLEOTIDE SEQUENCE [LARGE SCALE GENOMIC DNA]</scope>
    <source>
        <strain evidence="12 13">ATCC 30569</strain>
    </source>
</reference>
<dbReference type="InterPro" id="IPR000719">
    <property type="entry name" value="Prot_kinase_dom"/>
</dbReference>
<evidence type="ECO:0000259" key="11">
    <source>
        <dbReference type="PROSITE" id="PS50011"/>
    </source>
</evidence>
<dbReference type="PANTHER" id="PTHR43895">
    <property type="entry name" value="CALCIUM/CALMODULIN-DEPENDENT PROTEIN KINASE KINASE-RELATED"/>
    <property type="match status" value="1"/>
</dbReference>
<name>A0AA88GPR0_NAELO</name>
<evidence type="ECO:0000256" key="9">
    <source>
        <dbReference type="PROSITE-ProRule" id="PRU10141"/>
    </source>
</evidence>
<evidence type="ECO:0000256" key="3">
    <source>
        <dbReference type="ARBA" id="ARBA00022679"/>
    </source>
</evidence>
<feature type="compositionally biased region" description="Low complexity" evidence="10">
    <location>
        <begin position="541"/>
        <end position="566"/>
    </location>
</feature>
<evidence type="ECO:0000256" key="6">
    <source>
        <dbReference type="ARBA" id="ARBA00022840"/>
    </source>
</evidence>
<keyword evidence="6 9" id="KW-0067">ATP-binding</keyword>
<dbReference type="GeneID" id="68097443"/>
<dbReference type="PROSITE" id="PS00107">
    <property type="entry name" value="PROTEIN_KINASE_ATP"/>
    <property type="match status" value="1"/>
</dbReference>
<evidence type="ECO:0000256" key="4">
    <source>
        <dbReference type="ARBA" id="ARBA00022741"/>
    </source>
</evidence>
<evidence type="ECO:0000256" key="5">
    <source>
        <dbReference type="ARBA" id="ARBA00022777"/>
    </source>
</evidence>
<dbReference type="Proteomes" id="UP000816034">
    <property type="component" value="Unassembled WGS sequence"/>
</dbReference>
<dbReference type="GO" id="GO:0004674">
    <property type="term" value="F:protein serine/threonine kinase activity"/>
    <property type="evidence" value="ECO:0007669"/>
    <property type="project" value="UniProtKB-KW"/>
</dbReference>
<feature type="domain" description="Protein kinase" evidence="11">
    <location>
        <begin position="10"/>
        <end position="261"/>
    </location>
</feature>
<dbReference type="EC" id="2.7.11.1" evidence="1"/>
<organism evidence="12 13">
    <name type="scientific">Naegleria lovaniensis</name>
    <name type="common">Amoeba</name>
    <dbReference type="NCBI Taxonomy" id="51637"/>
    <lineage>
        <taxon>Eukaryota</taxon>
        <taxon>Discoba</taxon>
        <taxon>Heterolobosea</taxon>
        <taxon>Tetramitia</taxon>
        <taxon>Eutetramitia</taxon>
        <taxon>Vahlkampfiidae</taxon>
        <taxon>Naegleria</taxon>
    </lineage>
</organism>